<keyword evidence="3" id="KW-1185">Reference proteome</keyword>
<feature type="chain" id="PRO_5036474563" description="Integrase catalytic domain-containing protein" evidence="1">
    <location>
        <begin position="20"/>
        <end position="95"/>
    </location>
</feature>
<dbReference type="InterPro" id="IPR012337">
    <property type="entry name" value="RNaseH-like_sf"/>
</dbReference>
<evidence type="ECO:0000313" key="2">
    <source>
        <dbReference type="EMBL" id="GFT94046.1"/>
    </source>
</evidence>
<name>A0A8X6Q013_NEPPI</name>
<evidence type="ECO:0000256" key="1">
    <source>
        <dbReference type="SAM" id="SignalP"/>
    </source>
</evidence>
<accession>A0A8X6Q013</accession>
<feature type="signal peptide" evidence="1">
    <location>
        <begin position="1"/>
        <end position="19"/>
    </location>
</feature>
<dbReference type="AlphaFoldDB" id="A0A8X6Q013"/>
<evidence type="ECO:0008006" key="4">
    <source>
        <dbReference type="Google" id="ProtNLM"/>
    </source>
</evidence>
<dbReference type="OrthoDB" id="6436818at2759"/>
<dbReference type="EMBL" id="BMAW01121462">
    <property type="protein sequence ID" value="GFT94046.1"/>
    <property type="molecule type" value="Genomic_DNA"/>
</dbReference>
<dbReference type="InterPro" id="IPR036397">
    <property type="entry name" value="RNaseH_sf"/>
</dbReference>
<dbReference type="GO" id="GO:0003676">
    <property type="term" value="F:nucleic acid binding"/>
    <property type="evidence" value="ECO:0007669"/>
    <property type="project" value="InterPro"/>
</dbReference>
<keyword evidence="1" id="KW-0732">Signal</keyword>
<dbReference type="Proteomes" id="UP000887013">
    <property type="component" value="Unassembled WGS sequence"/>
</dbReference>
<reference evidence="2" key="1">
    <citation type="submission" date="2020-08" db="EMBL/GenBank/DDBJ databases">
        <title>Multicomponent nature underlies the extraordinary mechanical properties of spider dragline silk.</title>
        <authorList>
            <person name="Kono N."/>
            <person name="Nakamura H."/>
            <person name="Mori M."/>
            <person name="Yoshida Y."/>
            <person name="Ohtoshi R."/>
            <person name="Malay A.D."/>
            <person name="Moran D.A.P."/>
            <person name="Tomita M."/>
            <person name="Numata K."/>
            <person name="Arakawa K."/>
        </authorList>
    </citation>
    <scope>NUCLEOTIDE SEQUENCE</scope>
</reference>
<evidence type="ECO:0000313" key="3">
    <source>
        <dbReference type="Proteomes" id="UP000887013"/>
    </source>
</evidence>
<comment type="caution">
    <text evidence="2">The sequence shown here is derived from an EMBL/GenBank/DDBJ whole genome shotgun (WGS) entry which is preliminary data.</text>
</comment>
<sequence length="95" mass="10657">MHACIFVCLTIKAIHLELASDLSAETCIAALKRFIARQGKPKKIFSDCGTNVIGPNNFLRSWELETIGHYLTNEGIKWAMNVPSAPHFEGLWRQS</sequence>
<protein>
    <recommendedName>
        <fullName evidence="4">Integrase catalytic domain-containing protein</fullName>
    </recommendedName>
</protein>
<gene>
    <name evidence="2" type="primary">X975_00963</name>
    <name evidence="2" type="ORF">NPIL_51591</name>
</gene>
<dbReference type="SUPFAM" id="SSF53098">
    <property type="entry name" value="Ribonuclease H-like"/>
    <property type="match status" value="1"/>
</dbReference>
<dbReference type="PANTHER" id="PTHR47331">
    <property type="entry name" value="PHD-TYPE DOMAIN-CONTAINING PROTEIN"/>
    <property type="match status" value="1"/>
</dbReference>
<dbReference type="Gene3D" id="3.30.420.10">
    <property type="entry name" value="Ribonuclease H-like superfamily/Ribonuclease H"/>
    <property type="match status" value="1"/>
</dbReference>
<proteinExistence type="predicted"/>
<organism evidence="2 3">
    <name type="scientific">Nephila pilipes</name>
    <name type="common">Giant wood spider</name>
    <name type="synonym">Nephila maculata</name>
    <dbReference type="NCBI Taxonomy" id="299642"/>
    <lineage>
        <taxon>Eukaryota</taxon>
        <taxon>Metazoa</taxon>
        <taxon>Ecdysozoa</taxon>
        <taxon>Arthropoda</taxon>
        <taxon>Chelicerata</taxon>
        <taxon>Arachnida</taxon>
        <taxon>Araneae</taxon>
        <taxon>Araneomorphae</taxon>
        <taxon>Entelegynae</taxon>
        <taxon>Araneoidea</taxon>
        <taxon>Nephilidae</taxon>
        <taxon>Nephila</taxon>
    </lineage>
</organism>